<sequence length="71" mass="8295">MGVLKDMHSRSLKHRERRMEIEAQMTAEKAAQYAAHNERLEQRVRVLERIVTDKGIVVADQIEALREQPLN</sequence>
<evidence type="ECO:0000313" key="1">
    <source>
        <dbReference type="EMBL" id="CAA9532844.1"/>
    </source>
</evidence>
<dbReference type="EMBL" id="CADCWD010000046">
    <property type="protein sequence ID" value="CAA9532844.1"/>
    <property type="molecule type" value="Genomic_DNA"/>
</dbReference>
<proteinExistence type="predicted"/>
<protein>
    <submittedName>
        <fullName evidence="1">Uncharacterized protein</fullName>
    </submittedName>
</protein>
<gene>
    <name evidence="1" type="ORF">AVDCRST_MAG23-1189</name>
</gene>
<organism evidence="1">
    <name type="scientific">uncultured Sphingosinicella sp</name>
    <dbReference type="NCBI Taxonomy" id="478748"/>
    <lineage>
        <taxon>Bacteria</taxon>
        <taxon>Pseudomonadati</taxon>
        <taxon>Pseudomonadota</taxon>
        <taxon>Alphaproteobacteria</taxon>
        <taxon>Sphingomonadales</taxon>
        <taxon>Sphingosinicellaceae</taxon>
        <taxon>Sphingosinicella</taxon>
        <taxon>environmental samples</taxon>
    </lineage>
</organism>
<accession>A0A6J4TXA5</accession>
<reference evidence="1" key="1">
    <citation type="submission" date="2020-02" db="EMBL/GenBank/DDBJ databases">
        <authorList>
            <person name="Meier V. D."/>
        </authorList>
    </citation>
    <scope>NUCLEOTIDE SEQUENCE</scope>
    <source>
        <strain evidence="1">AVDCRST_MAG23</strain>
    </source>
</reference>
<name>A0A6J4TXA5_9SPHN</name>
<dbReference type="AlphaFoldDB" id="A0A6J4TXA5"/>